<proteinExistence type="predicted"/>
<keyword evidence="1" id="KW-1185">Reference proteome</keyword>
<evidence type="ECO:0000313" key="1">
    <source>
        <dbReference type="Proteomes" id="UP000887575"/>
    </source>
</evidence>
<sequence>MIFAFLSARSHYVRCAFKRLAKYEHVLLLYNGPPVLYASKTERFHFSDPENLNEDDIRETFFFHFSTYSIQHCVFMNSAHCDTMIELFAHVQPHSNILTVTESTQLLMIFGMIFYNQRAFMEVIKS</sequence>
<protein>
    <submittedName>
        <fullName evidence="2">Uncharacterized protein</fullName>
    </submittedName>
</protein>
<dbReference type="AlphaFoldDB" id="A0AAF3J4P8"/>
<name>A0AAF3J4P8_9BILA</name>
<dbReference type="WBParaSite" id="MBELARI_LOCUS16021.2">
    <property type="protein sequence ID" value="MBELARI_LOCUS16021.2"/>
    <property type="gene ID" value="MBELARI_LOCUS16021"/>
</dbReference>
<evidence type="ECO:0000313" key="2">
    <source>
        <dbReference type="WBParaSite" id="MBELARI_LOCUS16021.2"/>
    </source>
</evidence>
<reference evidence="2" key="1">
    <citation type="submission" date="2024-02" db="UniProtKB">
        <authorList>
            <consortium name="WormBaseParasite"/>
        </authorList>
    </citation>
    <scope>IDENTIFICATION</scope>
</reference>
<accession>A0AAF3J4P8</accession>
<dbReference type="Proteomes" id="UP000887575">
    <property type="component" value="Unassembled WGS sequence"/>
</dbReference>
<organism evidence="1 2">
    <name type="scientific">Mesorhabditis belari</name>
    <dbReference type="NCBI Taxonomy" id="2138241"/>
    <lineage>
        <taxon>Eukaryota</taxon>
        <taxon>Metazoa</taxon>
        <taxon>Ecdysozoa</taxon>
        <taxon>Nematoda</taxon>
        <taxon>Chromadorea</taxon>
        <taxon>Rhabditida</taxon>
        <taxon>Rhabditina</taxon>
        <taxon>Rhabditomorpha</taxon>
        <taxon>Rhabditoidea</taxon>
        <taxon>Rhabditidae</taxon>
        <taxon>Mesorhabditinae</taxon>
        <taxon>Mesorhabditis</taxon>
    </lineage>
</organism>